<comment type="caution">
    <text evidence="10">The sequence shown here is derived from an EMBL/GenBank/DDBJ whole genome shotgun (WGS) entry which is preliminary data.</text>
</comment>
<keyword evidence="11" id="KW-1185">Reference proteome</keyword>
<feature type="domain" description="Prepilin peptidase A24 N-terminal" evidence="9">
    <location>
        <begin position="42"/>
        <end position="122"/>
    </location>
</feature>
<keyword evidence="4 7" id="KW-0812">Transmembrane</keyword>
<accession>A0A916JTI6</accession>
<dbReference type="InterPro" id="IPR010627">
    <property type="entry name" value="Prepilin_pept_A24_N"/>
</dbReference>
<dbReference type="InterPro" id="IPR050882">
    <property type="entry name" value="Prepilin_peptidase/N-MTase"/>
</dbReference>
<evidence type="ECO:0000313" key="11">
    <source>
        <dbReference type="Proteomes" id="UP000693892"/>
    </source>
</evidence>
<dbReference type="EMBL" id="CAJVAP010000004">
    <property type="protein sequence ID" value="CAG7601109.1"/>
    <property type="molecule type" value="Genomic_DNA"/>
</dbReference>
<feature type="transmembrane region" description="Helical" evidence="7">
    <location>
        <begin position="284"/>
        <end position="308"/>
    </location>
</feature>
<dbReference type="GO" id="GO:0006465">
    <property type="term" value="P:signal peptide processing"/>
    <property type="evidence" value="ECO:0007669"/>
    <property type="project" value="TreeGrafter"/>
</dbReference>
<comment type="similarity">
    <text evidence="2">Belongs to the peptidase A24 family.</text>
</comment>
<evidence type="ECO:0000256" key="5">
    <source>
        <dbReference type="ARBA" id="ARBA00022989"/>
    </source>
</evidence>
<organism evidence="10 11">
    <name type="scientific">Leucobacter soli</name>
    <dbReference type="NCBI Taxonomy" id="2812850"/>
    <lineage>
        <taxon>Bacteria</taxon>
        <taxon>Bacillati</taxon>
        <taxon>Actinomycetota</taxon>
        <taxon>Actinomycetes</taxon>
        <taxon>Micrococcales</taxon>
        <taxon>Microbacteriaceae</taxon>
        <taxon>Leucobacter</taxon>
    </lineage>
</organism>
<dbReference type="GO" id="GO:0004190">
    <property type="term" value="F:aspartic-type endopeptidase activity"/>
    <property type="evidence" value="ECO:0007669"/>
    <property type="project" value="InterPro"/>
</dbReference>
<evidence type="ECO:0000256" key="1">
    <source>
        <dbReference type="ARBA" id="ARBA00004651"/>
    </source>
</evidence>
<evidence type="ECO:0000259" key="9">
    <source>
        <dbReference type="Pfam" id="PF06750"/>
    </source>
</evidence>
<evidence type="ECO:0000256" key="3">
    <source>
        <dbReference type="ARBA" id="ARBA00022475"/>
    </source>
</evidence>
<evidence type="ECO:0000313" key="10">
    <source>
        <dbReference type="EMBL" id="CAG7601109.1"/>
    </source>
</evidence>
<reference evidence="10" key="1">
    <citation type="submission" date="2021-06" db="EMBL/GenBank/DDBJ databases">
        <authorList>
            <person name="Criscuolo A."/>
        </authorList>
    </citation>
    <scope>NUCLEOTIDE SEQUENCE</scope>
    <source>
        <strain evidence="10">CIP111803</strain>
    </source>
</reference>
<dbReference type="PANTHER" id="PTHR30487">
    <property type="entry name" value="TYPE 4 PREPILIN-LIKE PROTEINS LEADER PEPTIDE-PROCESSING ENZYME"/>
    <property type="match status" value="1"/>
</dbReference>
<dbReference type="Pfam" id="PF01478">
    <property type="entry name" value="Peptidase_A24"/>
    <property type="match status" value="1"/>
</dbReference>
<evidence type="ECO:0000256" key="2">
    <source>
        <dbReference type="ARBA" id="ARBA00005801"/>
    </source>
</evidence>
<dbReference type="AlphaFoldDB" id="A0A916JTI6"/>
<dbReference type="InterPro" id="IPR000045">
    <property type="entry name" value="Prepilin_IV_endopep_pep"/>
</dbReference>
<sequence length="309" mass="32573">MSGIGAVSAIGAARPGAAHLETDVLGIPGAEILPWFVLAAGILGLILGSFLNVVILRVPRGESLFPGSRCPKCGRLIRAWQNVPVISWIVLGGRCARCRERISLRYPLIELATGAIFAGVAWWLVSAFGWPGDETLPAIAWWLTVIAYFWFAAAGIALTVIDVEHHRLPDSIVGPAFIVVGVALAAAALLSADGPEWPRLIWAAVGAAGLFLLYLIIVMVTPNGMGGGDLKLAPVTGIVMGFIGWGALAVGAFAGFALGAVFGICLIIMGRAKRRSPIPFGPFMLLGAWIGIIWGERIMQAYLVLFGIA</sequence>
<feature type="transmembrane region" description="Helical" evidence="7">
    <location>
        <begin position="200"/>
        <end position="220"/>
    </location>
</feature>
<feature type="transmembrane region" description="Helical" evidence="7">
    <location>
        <begin position="32"/>
        <end position="56"/>
    </location>
</feature>
<evidence type="ECO:0000256" key="6">
    <source>
        <dbReference type="ARBA" id="ARBA00023136"/>
    </source>
</evidence>
<keyword evidence="6 7" id="KW-0472">Membrane</keyword>
<dbReference type="PANTHER" id="PTHR30487:SF0">
    <property type="entry name" value="PREPILIN LEADER PEPTIDASE_N-METHYLTRANSFERASE-RELATED"/>
    <property type="match status" value="1"/>
</dbReference>
<gene>
    <name evidence="10" type="primary">comC</name>
    <name evidence="10" type="ORF">LEUCIP111803_00428</name>
</gene>
<keyword evidence="3" id="KW-1003">Cell membrane</keyword>
<feature type="transmembrane region" description="Helical" evidence="7">
    <location>
        <begin position="104"/>
        <end position="124"/>
    </location>
</feature>
<keyword evidence="5 7" id="KW-1133">Transmembrane helix</keyword>
<evidence type="ECO:0000259" key="8">
    <source>
        <dbReference type="Pfam" id="PF01478"/>
    </source>
</evidence>
<dbReference type="GO" id="GO:0005886">
    <property type="term" value="C:plasma membrane"/>
    <property type="evidence" value="ECO:0007669"/>
    <property type="project" value="UniProtKB-SubCell"/>
</dbReference>
<feature type="domain" description="Prepilin type IV endopeptidase peptidase" evidence="8">
    <location>
        <begin position="151"/>
        <end position="264"/>
    </location>
</feature>
<comment type="subcellular location">
    <subcellularLocation>
        <location evidence="1">Cell membrane</location>
        <topology evidence="1">Multi-pass membrane protein</topology>
    </subcellularLocation>
</comment>
<feature type="transmembrane region" description="Helical" evidence="7">
    <location>
        <begin position="254"/>
        <end position="272"/>
    </location>
</feature>
<feature type="transmembrane region" description="Helical" evidence="7">
    <location>
        <begin position="139"/>
        <end position="161"/>
    </location>
</feature>
<evidence type="ECO:0000256" key="4">
    <source>
        <dbReference type="ARBA" id="ARBA00022692"/>
    </source>
</evidence>
<name>A0A916JTI6_9MICO</name>
<feature type="transmembrane region" description="Helical" evidence="7">
    <location>
        <begin position="173"/>
        <end position="194"/>
    </location>
</feature>
<protein>
    <submittedName>
        <fullName evidence="10">Type 4 prepilin-like proteins leader peptide-processing enzyme</fullName>
    </submittedName>
</protein>
<dbReference type="RefSeq" id="WP_218114083.1">
    <property type="nucleotide sequence ID" value="NZ_CAJVAP010000004.1"/>
</dbReference>
<proteinExistence type="inferred from homology"/>
<dbReference type="Pfam" id="PF06750">
    <property type="entry name" value="A24_N_bact"/>
    <property type="match status" value="1"/>
</dbReference>
<dbReference type="Proteomes" id="UP000693892">
    <property type="component" value="Unassembled WGS sequence"/>
</dbReference>
<evidence type="ECO:0000256" key="7">
    <source>
        <dbReference type="SAM" id="Phobius"/>
    </source>
</evidence>